<organism evidence="2 3">
    <name type="scientific">Gossypium stocksii</name>
    <dbReference type="NCBI Taxonomy" id="47602"/>
    <lineage>
        <taxon>Eukaryota</taxon>
        <taxon>Viridiplantae</taxon>
        <taxon>Streptophyta</taxon>
        <taxon>Embryophyta</taxon>
        <taxon>Tracheophyta</taxon>
        <taxon>Spermatophyta</taxon>
        <taxon>Magnoliopsida</taxon>
        <taxon>eudicotyledons</taxon>
        <taxon>Gunneridae</taxon>
        <taxon>Pentapetalae</taxon>
        <taxon>rosids</taxon>
        <taxon>malvids</taxon>
        <taxon>Malvales</taxon>
        <taxon>Malvaceae</taxon>
        <taxon>Malvoideae</taxon>
        <taxon>Gossypium</taxon>
    </lineage>
</organism>
<evidence type="ECO:0000256" key="1">
    <source>
        <dbReference type="SAM" id="MobiDB-lite"/>
    </source>
</evidence>
<proteinExistence type="predicted"/>
<dbReference type="AlphaFoldDB" id="A0A9D3VR72"/>
<dbReference type="EMBL" id="JAIQCV010000006">
    <property type="protein sequence ID" value="KAH1091545.1"/>
    <property type="molecule type" value="Genomic_DNA"/>
</dbReference>
<evidence type="ECO:0000313" key="3">
    <source>
        <dbReference type="Proteomes" id="UP000828251"/>
    </source>
</evidence>
<name>A0A9D3VR72_9ROSI</name>
<comment type="caution">
    <text evidence="2">The sequence shown here is derived from an EMBL/GenBank/DDBJ whole genome shotgun (WGS) entry which is preliminary data.</text>
</comment>
<sequence>MQIRGFVNSERHHCRYTAILGLTTDLDASIRARIFSAETFLGSPGKIRIYNAIFAGLLGTCKMEKETADTKNKQSKKKETKRNITVKDTAEIHRGNQREYTQKTERSKREKNESS</sequence>
<feature type="compositionally biased region" description="Basic and acidic residues" evidence="1">
    <location>
        <begin position="88"/>
        <end position="115"/>
    </location>
</feature>
<protein>
    <submittedName>
        <fullName evidence="2">Uncharacterized protein</fullName>
    </submittedName>
</protein>
<keyword evidence="3" id="KW-1185">Reference proteome</keyword>
<gene>
    <name evidence="2" type="ORF">J1N35_018802</name>
</gene>
<reference evidence="2 3" key="1">
    <citation type="journal article" date="2021" name="Plant Biotechnol. J.">
        <title>Multi-omics assisted identification of the key and species-specific regulatory components of drought-tolerant mechanisms in Gossypium stocksii.</title>
        <authorList>
            <person name="Yu D."/>
            <person name="Ke L."/>
            <person name="Zhang D."/>
            <person name="Wu Y."/>
            <person name="Sun Y."/>
            <person name="Mei J."/>
            <person name="Sun J."/>
            <person name="Sun Y."/>
        </authorList>
    </citation>
    <scope>NUCLEOTIDE SEQUENCE [LARGE SCALE GENOMIC DNA]</scope>
    <source>
        <strain evidence="3">cv. E1</strain>
        <tissue evidence="2">Leaf</tissue>
    </source>
</reference>
<evidence type="ECO:0000313" key="2">
    <source>
        <dbReference type="EMBL" id="KAH1091545.1"/>
    </source>
</evidence>
<dbReference type="Proteomes" id="UP000828251">
    <property type="component" value="Unassembled WGS sequence"/>
</dbReference>
<feature type="region of interest" description="Disordered" evidence="1">
    <location>
        <begin position="67"/>
        <end position="115"/>
    </location>
</feature>
<accession>A0A9D3VR72</accession>
<feature type="non-terminal residue" evidence="2">
    <location>
        <position position="115"/>
    </location>
</feature>